<evidence type="ECO:0000256" key="1">
    <source>
        <dbReference type="SAM" id="MobiDB-lite"/>
    </source>
</evidence>
<evidence type="ECO:0000313" key="2">
    <source>
        <dbReference type="EMBL" id="MBX36878.1"/>
    </source>
</evidence>
<sequence>MPASKGAPEMMEKRWQKLGQS</sequence>
<proteinExistence type="predicted"/>
<feature type="region of interest" description="Disordered" evidence="1">
    <location>
        <begin position="1"/>
        <end position="21"/>
    </location>
</feature>
<dbReference type="AlphaFoldDB" id="A0A2P2N337"/>
<protein>
    <submittedName>
        <fullName evidence="2">Uncharacterized protein</fullName>
    </submittedName>
</protein>
<accession>A0A2P2N337</accession>
<dbReference type="EMBL" id="GGEC01056394">
    <property type="protein sequence ID" value="MBX36878.1"/>
    <property type="molecule type" value="Transcribed_RNA"/>
</dbReference>
<name>A0A2P2N337_RHIMU</name>
<reference evidence="2" key="1">
    <citation type="submission" date="2018-02" db="EMBL/GenBank/DDBJ databases">
        <title>Rhizophora mucronata_Transcriptome.</title>
        <authorList>
            <person name="Meera S.P."/>
            <person name="Sreeshan A."/>
            <person name="Augustine A."/>
        </authorList>
    </citation>
    <scope>NUCLEOTIDE SEQUENCE</scope>
    <source>
        <tissue evidence="2">Leaf</tissue>
    </source>
</reference>
<organism evidence="2">
    <name type="scientific">Rhizophora mucronata</name>
    <name type="common">Asiatic mangrove</name>
    <dbReference type="NCBI Taxonomy" id="61149"/>
    <lineage>
        <taxon>Eukaryota</taxon>
        <taxon>Viridiplantae</taxon>
        <taxon>Streptophyta</taxon>
        <taxon>Embryophyta</taxon>
        <taxon>Tracheophyta</taxon>
        <taxon>Spermatophyta</taxon>
        <taxon>Magnoliopsida</taxon>
        <taxon>eudicotyledons</taxon>
        <taxon>Gunneridae</taxon>
        <taxon>Pentapetalae</taxon>
        <taxon>rosids</taxon>
        <taxon>fabids</taxon>
        <taxon>Malpighiales</taxon>
        <taxon>Rhizophoraceae</taxon>
        <taxon>Rhizophora</taxon>
    </lineage>
</organism>